<feature type="compositionally biased region" description="Acidic residues" evidence="1">
    <location>
        <begin position="1036"/>
        <end position="1051"/>
    </location>
</feature>
<feature type="compositionally biased region" description="Acidic residues" evidence="1">
    <location>
        <begin position="1006"/>
        <end position="1028"/>
    </location>
</feature>
<feature type="compositionally biased region" description="Acidic residues" evidence="1">
    <location>
        <begin position="1140"/>
        <end position="1153"/>
    </location>
</feature>
<evidence type="ECO:0000313" key="2">
    <source>
        <dbReference type="EMBL" id="KAK8899368.1"/>
    </source>
</evidence>
<dbReference type="PANTHER" id="PTHR35711:SF1">
    <property type="entry name" value="ECTODERMAL, ISOFORM F"/>
    <property type="match status" value="1"/>
</dbReference>
<evidence type="ECO:0000313" key="3">
    <source>
        <dbReference type="Proteomes" id="UP001470230"/>
    </source>
</evidence>
<comment type="caution">
    <text evidence="2">The sequence shown here is derived from an EMBL/GenBank/DDBJ whole genome shotgun (WGS) entry which is preliminary data.</text>
</comment>
<accession>A0ABR2L7Q6</accession>
<dbReference type="PANTHER" id="PTHR35711">
    <property type="entry name" value="EXPRESSED PROTEIN"/>
    <property type="match status" value="1"/>
</dbReference>
<feature type="region of interest" description="Disordered" evidence="1">
    <location>
        <begin position="1129"/>
        <end position="1153"/>
    </location>
</feature>
<sequence>MDDTPTTKTSNFEKRISAFIDVESSLEKKDTTNLLFRHKERLKRNKKLVTNKTELFIPINDQRISFSLTQVMFSHPFLLIGLINDPNLQPIPENKINEILLPFHLFTDSSPSLLIPQLAKLFTMNTTEFLIYFKGKQTKTKIIKDNWANLYSRSNIQKSEIESQLKVFFDHLVAHFPDEDWELRSLDDLYSLHVLACSMNMRFFLIFPRIPEKSVSTYSLSIGIENNNKYEIYIVILGPNKFLIAQPLNYKKVIYTKSIPPETEQNEKHANFLNTFETIDQNFAVYYNYNTKLFTGHNDSRYKRIEGHISEKTAISSPKLRVHPSSKDHKITINIEIPTFDKDNTALLTSFIESITDKCTPLKKVEDENDENDSSSKTFTISCKNAYKVMGSDKFYIVSKETKRKKQKETLNDISLVHKPQYLDAPCKEVIKNQMIYMGNQDIGDMPDNDALRIVIASLPRDQNDTEEKPQQLDEEVTLFDQSRVSFQNLIKSKQPPSLTPLFLPQKSRITLAQCANTKYAQDLCTLSILKYCAGHVNIGRKCCKCQCLCDQSMFMLPYQISSLAEILFICRDCISSKGTQLLEMNQHDTLLYGIARKMQSGKKKSSAFYIKEIDNFIQVYERNIQYMREHPIGPLRQMHKLIDIAFATLQKIISSHKTMSATGPVISLHSMLGIRDINEAEIQLQNYTINEQYEPVSSSLFVEYLNKQTDIQYTSQQYELVKKPEEIIKDLDQNIVSIFDEMTFKKVDECPVKMIDGKPQKILPLYNVRSFQDPINHLMEVKFNFPGKENEKRSIIKYKYKTHVIRSASHLCLSPESTITTSKEIIYLWKYNKNTMILLAQEELLEQNDDNDYMINNDSQFYRDVYLYLVPLGNTNLEFCVPLMTFKGVAIKCADFVQNSSTHQLAIFYHTVEIQQLLLIDVHPKRKLCQIHKAEIRNICKMKYGREESTLFAAVKDEFDKIVFYAINTSYKTATKHHLSKNEDFELVGTPQYLLAVKQDGTVEEITEAEEEEENGENEEENENEGENENKDENQNEEENQNENEEDNNEEVPPFSKLQGVSVDYPLISTMLGSEQGIANIVEKYDEDRHFKGEYDIHFFPTQTINPKFNISFGHLNDHQPFFNQIGMFQTPPKQRTDQDEEDENDDNDETSINDGIKRDIWNIHLTAAEYFPALIAYESHGLMFLIRKNMEQFREVNSSHFFAASIRSFYSRTFTKISLHHIEDVIRTHKLKVNIVTFLGDMSNPQLPQFIDTIFGTRFNSVNINGVWVGIRVIRKTAHVILYFHGNNTDKMNELRMTAAVRASNLVMICSYHMINSLNFMKQYQKDVPKRLSLADGSPKLIIMHFQESVNYSLNLDSLRDYRKIKGIKINFCFVPYRTSWNTSDIDDLKEVCGSGFDNDDEEEDDDNECEDSNEDQNTMITKAFIDTIDEFIHSKNAANDKFRKLLDSEDGINMVSQIIATYLTLYEFRDLPIQTVLSYCELNDPSKRKNKGA</sequence>
<protein>
    <submittedName>
        <fullName evidence="2">Uncharacterized protein</fullName>
    </submittedName>
</protein>
<evidence type="ECO:0000256" key="1">
    <source>
        <dbReference type="SAM" id="MobiDB-lite"/>
    </source>
</evidence>
<feature type="region of interest" description="Disordered" evidence="1">
    <location>
        <begin position="1006"/>
        <end position="1057"/>
    </location>
</feature>
<gene>
    <name evidence="2" type="ORF">M9Y10_001682</name>
</gene>
<keyword evidence="3" id="KW-1185">Reference proteome</keyword>
<dbReference type="Proteomes" id="UP001470230">
    <property type="component" value="Unassembled WGS sequence"/>
</dbReference>
<proteinExistence type="predicted"/>
<dbReference type="EMBL" id="JAPFFF010000001">
    <property type="protein sequence ID" value="KAK8899368.1"/>
    <property type="molecule type" value="Genomic_DNA"/>
</dbReference>
<organism evidence="2 3">
    <name type="scientific">Tritrichomonas musculus</name>
    <dbReference type="NCBI Taxonomy" id="1915356"/>
    <lineage>
        <taxon>Eukaryota</taxon>
        <taxon>Metamonada</taxon>
        <taxon>Parabasalia</taxon>
        <taxon>Tritrichomonadida</taxon>
        <taxon>Tritrichomonadidae</taxon>
        <taxon>Tritrichomonas</taxon>
    </lineage>
</organism>
<name>A0ABR2L7Q6_9EUKA</name>
<reference evidence="2 3" key="1">
    <citation type="submission" date="2024-04" db="EMBL/GenBank/DDBJ databases">
        <title>Tritrichomonas musculus Genome.</title>
        <authorList>
            <person name="Alves-Ferreira E."/>
            <person name="Grigg M."/>
            <person name="Lorenzi H."/>
            <person name="Galac M."/>
        </authorList>
    </citation>
    <scope>NUCLEOTIDE SEQUENCE [LARGE SCALE GENOMIC DNA]</scope>
    <source>
        <strain evidence="2 3">EAF2021</strain>
    </source>
</reference>